<accession>A0A164WDK3</accession>
<gene>
    <name evidence="1" type="ORF">APZ42_021670</name>
</gene>
<evidence type="ECO:0000313" key="1">
    <source>
        <dbReference type="EMBL" id="KZS13171.1"/>
    </source>
</evidence>
<keyword evidence="2" id="KW-1185">Reference proteome</keyword>
<organism evidence="1 2">
    <name type="scientific">Daphnia magna</name>
    <dbReference type="NCBI Taxonomy" id="35525"/>
    <lineage>
        <taxon>Eukaryota</taxon>
        <taxon>Metazoa</taxon>
        <taxon>Ecdysozoa</taxon>
        <taxon>Arthropoda</taxon>
        <taxon>Crustacea</taxon>
        <taxon>Branchiopoda</taxon>
        <taxon>Diplostraca</taxon>
        <taxon>Cladocera</taxon>
        <taxon>Anomopoda</taxon>
        <taxon>Daphniidae</taxon>
        <taxon>Daphnia</taxon>
    </lineage>
</organism>
<dbReference type="EMBL" id="LRGB01001253">
    <property type="protein sequence ID" value="KZS13171.1"/>
    <property type="molecule type" value="Genomic_DNA"/>
</dbReference>
<dbReference type="AlphaFoldDB" id="A0A164WDK3"/>
<comment type="caution">
    <text evidence="1">The sequence shown here is derived from an EMBL/GenBank/DDBJ whole genome shotgun (WGS) entry which is preliminary data.</text>
</comment>
<name>A0A164WDK3_9CRUS</name>
<protein>
    <submittedName>
        <fullName evidence="1">Uncharacterized protein</fullName>
    </submittedName>
</protein>
<sequence length="45" mass="5612">MRLVPLGDILQMMKLDVADIWHPEVYFTYVYRREREREKGRENEK</sequence>
<proteinExistence type="predicted"/>
<dbReference type="Proteomes" id="UP000076858">
    <property type="component" value="Unassembled WGS sequence"/>
</dbReference>
<reference evidence="1 2" key="1">
    <citation type="submission" date="2016-03" db="EMBL/GenBank/DDBJ databases">
        <title>EvidentialGene: Evidence-directed Construction of Genes on Genomes.</title>
        <authorList>
            <person name="Gilbert D.G."/>
            <person name="Choi J.-H."/>
            <person name="Mockaitis K."/>
            <person name="Colbourne J."/>
            <person name="Pfrender M."/>
        </authorList>
    </citation>
    <scope>NUCLEOTIDE SEQUENCE [LARGE SCALE GENOMIC DNA]</scope>
    <source>
        <strain evidence="1 2">Xinb3</strain>
        <tissue evidence="1">Complete organism</tissue>
    </source>
</reference>
<evidence type="ECO:0000313" key="2">
    <source>
        <dbReference type="Proteomes" id="UP000076858"/>
    </source>
</evidence>